<evidence type="ECO:0000256" key="10">
    <source>
        <dbReference type="ARBA" id="ARBA00022908"/>
    </source>
</evidence>
<dbReference type="InterPro" id="IPR056924">
    <property type="entry name" value="SH3_Tf2-1"/>
</dbReference>
<evidence type="ECO:0000256" key="3">
    <source>
        <dbReference type="ARBA" id="ARBA00022695"/>
    </source>
</evidence>
<dbReference type="InterPro" id="IPR043502">
    <property type="entry name" value="DNA/RNA_pol_sf"/>
</dbReference>
<feature type="domain" description="Integrase catalytic" evidence="17">
    <location>
        <begin position="677"/>
        <end position="839"/>
    </location>
</feature>
<dbReference type="GO" id="GO:0004190">
    <property type="term" value="F:aspartic-type endopeptidase activity"/>
    <property type="evidence" value="ECO:0007669"/>
    <property type="project" value="UniProtKB-KW"/>
</dbReference>
<evidence type="ECO:0000256" key="2">
    <source>
        <dbReference type="ARBA" id="ARBA00022679"/>
    </source>
</evidence>
<dbReference type="FunFam" id="1.10.340.70:FF:000001">
    <property type="entry name" value="Retrovirus-related Pol polyprotein from transposon gypsy-like Protein"/>
    <property type="match status" value="1"/>
</dbReference>
<dbReference type="FunFam" id="3.10.20.370:FF:000001">
    <property type="entry name" value="Retrovirus-related Pol polyprotein from transposon 17.6-like protein"/>
    <property type="match status" value="1"/>
</dbReference>
<dbReference type="Pfam" id="PF24626">
    <property type="entry name" value="SH3_Tf2-1"/>
    <property type="match status" value="1"/>
</dbReference>
<feature type="domain" description="Reverse transcriptase" evidence="16">
    <location>
        <begin position="162"/>
        <end position="341"/>
    </location>
</feature>
<dbReference type="InterPro" id="IPR001584">
    <property type="entry name" value="Integrase_cat-core"/>
</dbReference>
<dbReference type="EMBL" id="ASHM01002621">
    <property type="protein sequence ID" value="PNY08611.1"/>
    <property type="molecule type" value="Genomic_DNA"/>
</dbReference>
<dbReference type="InterPro" id="IPR036397">
    <property type="entry name" value="RNaseH_sf"/>
</dbReference>
<evidence type="ECO:0000256" key="11">
    <source>
        <dbReference type="ARBA" id="ARBA00022918"/>
    </source>
</evidence>
<reference evidence="18 19" key="2">
    <citation type="journal article" date="2017" name="Front. Plant Sci.">
        <title>Gene Classification and Mining of Molecular Markers Useful in Red Clover (Trifolium pratense) Breeding.</title>
        <authorList>
            <person name="Istvanek J."/>
            <person name="Dluhosova J."/>
            <person name="Dluhos P."/>
            <person name="Patkova L."/>
            <person name="Nedelnik J."/>
            <person name="Repkova J."/>
        </authorList>
    </citation>
    <scope>NUCLEOTIDE SEQUENCE [LARGE SCALE GENOMIC DNA]</scope>
    <source>
        <strain evidence="19">cv. Tatra</strain>
        <tissue evidence="18">Young leaves</tissue>
    </source>
</reference>
<keyword evidence="6" id="KW-0064">Aspartyl protease</keyword>
<dbReference type="CDD" id="cd09274">
    <property type="entry name" value="RNase_HI_RT_Ty3"/>
    <property type="match status" value="1"/>
</dbReference>
<sequence>MLHVPVYLLSFTDADLVLGAPWLKTLGPHIADYDALSIKFYNHNSFITIYGDKLPSLNQAQFHHILCLQNTHSIDSSFTLQLHHVDHHSDPKHSLPRDLPPDLHSLLTTFLDVFSEPVGLPPVRAQDHAIPLLEGSNPVKVRPYRYPHCQKEQIELMVKDMLEQGLIQPSSSPFSSPVLLVKKKDGTWRFCIDYRTLNAITIKDSFPIPTVDELLDELFGATYFSKLDLRSGYHQILVKTEDRCKTAFHTHQGLYEWLVMPFGLSNAPASFQSLMNNVFKNQLRKSVLVFFDDILVYSPSWATHLEHLVVVLSLLRHHTLFAKLTKCCFGMTKVDYLGHTISSQGVEMDNSKIQAVLDWPVPTNIKQLHGFLGLSGYYRRFIKGYASIAAPLTSLLKKDAFLWHHQATVAFQNLKEAITRAPVLALPDFQQQFALETDASGSGIGAILSQSKHPIAYFSMKLSPRMQKQSAYVRELYAITEALAKFRHYLIGHKFTIKTVQQSLKALTDQTIQTPEQQQWLHKFLGYDFTIEYKPGCENIAADALSHSFFMALSAPHASVITLIHEAVNQDPHLVAIRNQCILGECSDPHYQVRNDMLFWKSRLVVPSDKPIIDSLLQEFHASPLGGHAGISRTKARLATQFYWPTMNRDIRDFVTQCLIYQQAKASTALPAGLLQPPPIPTQIWEDIAMDFITGLPNSHSYSAVFVVVDRLSKYNHFTALKSDYTVVKVAEIFMNSIVKLHGFPKSIVSDRDKVFTSQFWQQLFKLSGTTLAMSTVYHLQTDGQSEAVNKCLEMYLRCFTSQNPKAWSKLLPWAELWYNAAFHTSIGMCPFKAVYGRDPPMLVKYDISHLDPPSLQTLLQERDAVLHFLKANLLKAQQTMKKFADAKRRLLEFQVIDKVGSVAYRLQLPLTAKIHPVFHVSALKLQRRAYNSLHAAAFDYNRVGTNSDASIHYSISRHSATTITGPTSSGSMGKSPNFSCHLGKLI</sequence>
<dbReference type="AlphaFoldDB" id="A0A2K3P007"/>
<keyword evidence="15" id="KW-0511">Multifunctional enzyme</keyword>
<keyword evidence="13" id="KW-0238">DNA-binding</keyword>
<dbReference type="Pfam" id="PF17921">
    <property type="entry name" value="Integrase_H2C2"/>
    <property type="match status" value="1"/>
</dbReference>
<dbReference type="Gene3D" id="1.10.340.70">
    <property type="match status" value="1"/>
</dbReference>
<dbReference type="Gene3D" id="3.10.20.370">
    <property type="match status" value="1"/>
</dbReference>
<evidence type="ECO:0000313" key="19">
    <source>
        <dbReference type="Proteomes" id="UP000236291"/>
    </source>
</evidence>
<dbReference type="GO" id="GO:0003964">
    <property type="term" value="F:RNA-directed DNA polymerase activity"/>
    <property type="evidence" value="ECO:0007669"/>
    <property type="project" value="UniProtKB-KW"/>
</dbReference>
<dbReference type="InterPro" id="IPR050951">
    <property type="entry name" value="Retrovirus_Pol_polyprotein"/>
</dbReference>
<dbReference type="InterPro" id="IPR012337">
    <property type="entry name" value="RNaseH-like_sf"/>
</dbReference>
<gene>
    <name evidence="18" type="ORF">L195_g005139</name>
</gene>
<reference evidence="18 19" key="1">
    <citation type="journal article" date="2014" name="Am. J. Bot.">
        <title>Genome assembly and annotation for red clover (Trifolium pratense; Fabaceae).</title>
        <authorList>
            <person name="Istvanek J."/>
            <person name="Jaros M."/>
            <person name="Krenek A."/>
            <person name="Repkova J."/>
        </authorList>
    </citation>
    <scope>NUCLEOTIDE SEQUENCE [LARGE SCALE GENOMIC DNA]</scope>
    <source>
        <strain evidence="19">cv. Tatra</strain>
        <tissue evidence="18">Young leaves</tissue>
    </source>
</reference>
<protein>
    <submittedName>
        <fullName evidence="18">Ty3/gypsy retrotransposon protein</fullName>
    </submittedName>
</protein>
<dbReference type="Gene3D" id="3.30.70.270">
    <property type="match status" value="2"/>
</dbReference>
<keyword evidence="9" id="KW-0460">Magnesium</keyword>
<keyword evidence="11" id="KW-0695">RNA-directed DNA polymerase</keyword>
<evidence type="ECO:0000256" key="8">
    <source>
        <dbReference type="ARBA" id="ARBA00022801"/>
    </source>
</evidence>
<organism evidence="18 19">
    <name type="scientific">Trifolium pratense</name>
    <name type="common">Red clover</name>
    <dbReference type="NCBI Taxonomy" id="57577"/>
    <lineage>
        <taxon>Eukaryota</taxon>
        <taxon>Viridiplantae</taxon>
        <taxon>Streptophyta</taxon>
        <taxon>Embryophyta</taxon>
        <taxon>Tracheophyta</taxon>
        <taxon>Spermatophyta</taxon>
        <taxon>Magnoliopsida</taxon>
        <taxon>eudicotyledons</taxon>
        <taxon>Gunneridae</taxon>
        <taxon>Pentapetalae</taxon>
        <taxon>rosids</taxon>
        <taxon>fabids</taxon>
        <taxon>Fabales</taxon>
        <taxon>Fabaceae</taxon>
        <taxon>Papilionoideae</taxon>
        <taxon>50 kb inversion clade</taxon>
        <taxon>NPAAA clade</taxon>
        <taxon>Hologalegina</taxon>
        <taxon>IRL clade</taxon>
        <taxon>Trifolieae</taxon>
        <taxon>Trifolium</taxon>
    </lineage>
</organism>
<evidence type="ECO:0000256" key="15">
    <source>
        <dbReference type="ARBA" id="ARBA00023268"/>
    </source>
</evidence>
<comment type="caution">
    <text evidence="18">The sequence shown here is derived from an EMBL/GenBank/DDBJ whole genome shotgun (WGS) entry which is preliminary data.</text>
</comment>
<accession>A0A2K3P007</accession>
<keyword evidence="5" id="KW-0479">Metal-binding</keyword>
<dbReference type="Pfam" id="PF00078">
    <property type="entry name" value="RVT_1"/>
    <property type="match status" value="1"/>
</dbReference>
<name>A0A2K3P007_TRIPR</name>
<dbReference type="InterPro" id="IPR043128">
    <property type="entry name" value="Rev_trsase/Diguanyl_cyclase"/>
</dbReference>
<dbReference type="GO" id="GO:0003887">
    <property type="term" value="F:DNA-directed DNA polymerase activity"/>
    <property type="evidence" value="ECO:0007669"/>
    <property type="project" value="UniProtKB-KW"/>
</dbReference>
<evidence type="ECO:0000259" key="17">
    <source>
        <dbReference type="PROSITE" id="PS50994"/>
    </source>
</evidence>
<dbReference type="InterPro" id="IPR041588">
    <property type="entry name" value="Integrase_H2C2"/>
</dbReference>
<dbReference type="Gene3D" id="3.10.10.10">
    <property type="entry name" value="HIV Type 1 Reverse Transcriptase, subunit A, domain 1"/>
    <property type="match status" value="1"/>
</dbReference>
<dbReference type="GO" id="GO:0006310">
    <property type="term" value="P:DNA recombination"/>
    <property type="evidence" value="ECO:0007669"/>
    <property type="project" value="UniProtKB-KW"/>
</dbReference>
<dbReference type="SUPFAM" id="SSF53098">
    <property type="entry name" value="Ribonuclease H-like"/>
    <property type="match status" value="1"/>
</dbReference>
<dbReference type="PROSITE" id="PS50994">
    <property type="entry name" value="INTEGRASE"/>
    <property type="match status" value="1"/>
</dbReference>
<dbReference type="FunFam" id="3.30.70.270:FF:000020">
    <property type="entry name" value="Transposon Tf2-6 polyprotein-like Protein"/>
    <property type="match status" value="1"/>
</dbReference>
<keyword evidence="14" id="KW-0233">DNA recombination</keyword>
<evidence type="ECO:0000256" key="1">
    <source>
        <dbReference type="ARBA" id="ARBA00022670"/>
    </source>
</evidence>
<evidence type="ECO:0000256" key="6">
    <source>
        <dbReference type="ARBA" id="ARBA00022750"/>
    </source>
</evidence>
<keyword evidence="1" id="KW-0645">Protease</keyword>
<evidence type="ECO:0000256" key="12">
    <source>
        <dbReference type="ARBA" id="ARBA00022932"/>
    </source>
</evidence>
<evidence type="ECO:0000313" key="18">
    <source>
        <dbReference type="EMBL" id="PNY08611.1"/>
    </source>
</evidence>
<evidence type="ECO:0000256" key="13">
    <source>
        <dbReference type="ARBA" id="ARBA00023125"/>
    </source>
</evidence>
<keyword evidence="3" id="KW-0548">Nucleotidyltransferase</keyword>
<dbReference type="PROSITE" id="PS50878">
    <property type="entry name" value="RT_POL"/>
    <property type="match status" value="1"/>
</dbReference>
<keyword evidence="4" id="KW-0540">Nuclease</keyword>
<dbReference type="PANTHER" id="PTHR37984:SF5">
    <property type="entry name" value="PROTEIN NYNRIN-LIKE"/>
    <property type="match status" value="1"/>
</dbReference>
<keyword evidence="2" id="KW-0808">Transferase</keyword>
<dbReference type="FunFam" id="3.10.10.10:FF:000007">
    <property type="entry name" value="Retrovirus-related Pol polyprotein from transposon 17.6-like Protein"/>
    <property type="match status" value="1"/>
</dbReference>
<dbReference type="InterPro" id="IPR041577">
    <property type="entry name" value="RT_RNaseH_2"/>
</dbReference>
<dbReference type="GO" id="GO:0003677">
    <property type="term" value="F:DNA binding"/>
    <property type="evidence" value="ECO:0007669"/>
    <property type="project" value="UniProtKB-KW"/>
</dbReference>
<evidence type="ECO:0000256" key="7">
    <source>
        <dbReference type="ARBA" id="ARBA00022759"/>
    </source>
</evidence>
<evidence type="ECO:0000259" key="16">
    <source>
        <dbReference type="PROSITE" id="PS50878"/>
    </source>
</evidence>
<keyword evidence="8" id="KW-0378">Hydrolase</keyword>
<keyword evidence="10" id="KW-0229">DNA integration</keyword>
<evidence type="ECO:0000256" key="5">
    <source>
        <dbReference type="ARBA" id="ARBA00022723"/>
    </source>
</evidence>
<dbReference type="PANTHER" id="PTHR37984">
    <property type="entry name" value="PROTEIN CBG26694"/>
    <property type="match status" value="1"/>
</dbReference>
<keyword evidence="12" id="KW-0239">DNA-directed DNA polymerase</keyword>
<proteinExistence type="predicted"/>
<dbReference type="GO" id="GO:0046872">
    <property type="term" value="F:metal ion binding"/>
    <property type="evidence" value="ECO:0007669"/>
    <property type="project" value="UniProtKB-KW"/>
</dbReference>
<dbReference type="Gene3D" id="3.30.420.10">
    <property type="entry name" value="Ribonuclease H-like superfamily/Ribonuclease H"/>
    <property type="match status" value="1"/>
</dbReference>
<dbReference type="GO" id="GO:0004519">
    <property type="term" value="F:endonuclease activity"/>
    <property type="evidence" value="ECO:0007669"/>
    <property type="project" value="UniProtKB-KW"/>
</dbReference>
<dbReference type="Pfam" id="PF17919">
    <property type="entry name" value="RT_RNaseH_2"/>
    <property type="match status" value="1"/>
</dbReference>
<dbReference type="CDD" id="cd01647">
    <property type="entry name" value="RT_LTR"/>
    <property type="match status" value="1"/>
</dbReference>
<dbReference type="GO" id="GO:0015074">
    <property type="term" value="P:DNA integration"/>
    <property type="evidence" value="ECO:0007669"/>
    <property type="project" value="UniProtKB-KW"/>
</dbReference>
<evidence type="ECO:0000256" key="14">
    <source>
        <dbReference type="ARBA" id="ARBA00023172"/>
    </source>
</evidence>
<keyword evidence="7" id="KW-0255">Endonuclease</keyword>
<dbReference type="SUPFAM" id="SSF56672">
    <property type="entry name" value="DNA/RNA polymerases"/>
    <property type="match status" value="1"/>
</dbReference>
<dbReference type="GO" id="GO:0006508">
    <property type="term" value="P:proteolysis"/>
    <property type="evidence" value="ECO:0007669"/>
    <property type="project" value="UniProtKB-KW"/>
</dbReference>
<dbReference type="InterPro" id="IPR000477">
    <property type="entry name" value="RT_dom"/>
</dbReference>
<dbReference type="Proteomes" id="UP000236291">
    <property type="component" value="Unassembled WGS sequence"/>
</dbReference>
<evidence type="ECO:0000256" key="9">
    <source>
        <dbReference type="ARBA" id="ARBA00022842"/>
    </source>
</evidence>
<evidence type="ECO:0000256" key="4">
    <source>
        <dbReference type="ARBA" id="ARBA00022722"/>
    </source>
</evidence>